<evidence type="ECO:0000313" key="4">
    <source>
        <dbReference type="Proteomes" id="UP000016924"/>
    </source>
</evidence>
<dbReference type="PANTHER" id="PTHR48081:SF31">
    <property type="entry name" value="STERYL ACETYL HYDROLASE MUG81-RELATED"/>
    <property type="match status" value="1"/>
</dbReference>
<dbReference type="OrthoDB" id="2152029at2759"/>
<accession>R7YRX5</accession>
<reference evidence="4" key="1">
    <citation type="submission" date="2012-06" db="EMBL/GenBank/DDBJ databases">
        <title>The genome sequence of Coniosporium apollinis CBS 100218.</title>
        <authorList>
            <consortium name="The Broad Institute Genome Sequencing Platform"/>
            <person name="Cuomo C."/>
            <person name="Gorbushina A."/>
            <person name="Noack S."/>
            <person name="Walker B."/>
            <person name="Young S.K."/>
            <person name="Zeng Q."/>
            <person name="Gargeya S."/>
            <person name="Fitzgerald M."/>
            <person name="Haas B."/>
            <person name="Abouelleil A."/>
            <person name="Alvarado L."/>
            <person name="Arachchi H.M."/>
            <person name="Berlin A.M."/>
            <person name="Chapman S.B."/>
            <person name="Goldberg J."/>
            <person name="Griggs A."/>
            <person name="Gujja S."/>
            <person name="Hansen M."/>
            <person name="Howarth C."/>
            <person name="Imamovic A."/>
            <person name="Larimer J."/>
            <person name="McCowan C."/>
            <person name="Montmayeur A."/>
            <person name="Murphy C."/>
            <person name="Neiman D."/>
            <person name="Pearson M."/>
            <person name="Priest M."/>
            <person name="Roberts A."/>
            <person name="Saif S."/>
            <person name="Shea T."/>
            <person name="Sisk P."/>
            <person name="Sykes S."/>
            <person name="Wortman J."/>
            <person name="Nusbaum C."/>
            <person name="Birren B."/>
        </authorList>
    </citation>
    <scope>NUCLEOTIDE SEQUENCE [LARGE SCALE GENOMIC DNA]</scope>
    <source>
        <strain evidence="4">CBS 100218</strain>
    </source>
</reference>
<dbReference type="Proteomes" id="UP000016924">
    <property type="component" value="Unassembled WGS sequence"/>
</dbReference>
<dbReference type="GO" id="GO:0016787">
    <property type="term" value="F:hydrolase activity"/>
    <property type="evidence" value="ECO:0007669"/>
    <property type="project" value="UniProtKB-KW"/>
</dbReference>
<sequence length="291" mass="32381">MLIRRTNTLNRRWSYIDTTKTYIRLCKSKSVEPSTETLPDGTKAHWIGRSRDASIVSLYFHGGGFNTTGRPEYLDFLSSAIQSLNQSSDSPRLAALFLPYDTLRFRPGNIFLGGDSAGANLTLALLGHILHPHPDATISRIELSEGEALKGALLISPWVDFSHSAPSFKRNRGKDCISVGTLDRWAGNYLSGAPADPWNQPLTAPRGWWSGLGACVRNVLVVGGSDEIMIDDIVRLGEVLGREWRGRRGDLEVVVAEGEAHDVVLIDRAIGYRPEELRMDREVRRWLKENS</sequence>
<keyword evidence="4" id="KW-1185">Reference proteome</keyword>
<dbReference type="Pfam" id="PF07859">
    <property type="entry name" value="Abhydrolase_3"/>
    <property type="match status" value="1"/>
</dbReference>
<protein>
    <recommendedName>
        <fullName evidence="2">Alpha/beta hydrolase fold-3 domain-containing protein</fullName>
    </recommendedName>
</protein>
<dbReference type="OMA" id="SPWHEEI"/>
<dbReference type="RefSeq" id="XP_007779886.1">
    <property type="nucleotide sequence ID" value="XM_007781696.1"/>
</dbReference>
<dbReference type="SUPFAM" id="SSF53474">
    <property type="entry name" value="alpha/beta-Hydrolases"/>
    <property type="match status" value="1"/>
</dbReference>
<name>R7YRX5_CONA1</name>
<dbReference type="HOGENOM" id="CLU_042179_3_0_1"/>
<dbReference type="InterPro" id="IPR050300">
    <property type="entry name" value="GDXG_lipolytic_enzyme"/>
</dbReference>
<gene>
    <name evidence="3" type="ORF">W97_03802</name>
</gene>
<dbReference type="PANTHER" id="PTHR48081">
    <property type="entry name" value="AB HYDROLASE SUPERFAMILY PROTEIN C4A8.06C"/>
    <property type="match status" value="1"/>
</dbReference>
<keyword evidence="1" id="KW-0378">Hydrolase</keyword>
<dbReference type="STRING" id="1168221.R7YRX5"/>
<dbReference type="AlphaFoldDB" id="R7YRX5"/>
<dbReference type="eggNOG" id="KOG1515">
    <property type="taxonomic scope" value="Eukaryota"/>
</dbReference>
<evidence type="ECO:0000259" key="2">
    <source>
        <dbReference type="Pfam" id="PF07859"/>
    </source>
</evidence>
<feature type="domain" description="Alpha/beta hydrolase fold-3" evidence="2">
    <location>
        <begin position="102"/>
        <end position="263"/>
    </location>
</feature>
<organism evidence="3 4">
    <name type="scientific">Coniosporium apollinis (strain CBS 100218)</name>
    <name type="common">Rock-inhabiting black yeast</name>
    <dbReference type="NCBI Taxonomy" id="1168221"/>
    <lineage>
        <taxon>Eukaryota</taxon>
        <taxon>Fungi</taxon>
        <taxon>Dikarya</taxon>
        <taxon>Ascomycota</taxon>
        <taxon>Pezizomycotina</taxon>
        <taxon>Dothideomycetes</taxon>
        <taxon>Dothideomycetes incertae sedis</taxon>
        <taxon>Coniosporium</taxon>
    </lineage>
</organism>
<dbReference type="GeneID" id="19901113"/>
<proteinExistence type="predicted"/>
<evidence type="ECO:0000313" key="3">
    <source>
        <dbReference type="EMBL" id="EON64569.1"/>
    </source>
</evidence>
<dbReference type="Gene3D" id="3.40.50.1820">
    <property type="entry name" value="alpha/beta hydrolase"/>
    <property type="match status" value="1"/>
</dbReference>
<dbReference type="InterPro" id="IPR029058">
    <property type="entry name" value="AB_hydrolase_fold"/>
</dbReference>
<dbReference type="EMBL" id="JH767569">
    <property type="protein sequence ID" value="EON64569.1"/>
    <property type="molecule type" value="Genomic_DNA"/>
</dbReference>
<dbReference type="InterPro" id="IPR013094">
    <property type="entry name" value="AB_hydrolase_3"/>
</dbReference>
<evidence type="ECO:0000256" key="1">
    <source>
        <dbReference type="ARBA" id="ARBA00022801"/>
    </source>
</evidence>